<dbReference type="RefSeq" id="WP_146306909.1">
    <property type="nucleotide sequence ID" value="NZ_VOHS01000026.1"/>
</dbReference>
<reference evidence="3 4" key="1">
    <citation type="submission" date="2019-08" db="EMBL/GenBank/DDBJ databases">
        <title>Whole genome sequencing of chitin degrading bacteria Chitinophaga pinensis YS16.</title>
        <authorList>
            <person name="Singh R.P."/>
            <person name="Manchanda G."/>
            <person name="Maurya I.K."/>
            <person name="Joshi N.K."/>
            <person name="Srivastava A.K."/>
        </authorList>
    </citation>
    <scope>NUCLEOTIDE SEQUENCE [LARGE SCALE GENOMIC DNA]</scope>
    <source>
        <strain evidence="3 4">YS-16</strain>
    </source>
</reference>
<evidence type="ECO:0000313" key="3">
    <source>
        <dbReference type="EMBL" id="TWV98033.1"/>
    </source>
</evidence>
<name>A0A5C6LMQ7_9BACT</name>
<gene>
    <name evidence="3" type="ORF">FEF09_20915</name>
</gene>
<dbReference type="AlphaFoldDB" id="A0A5C6LMQ7"/>
<dbReference type="InterPro" id="IPR045551">
    <property type="entry name" value="bpX3"/>
</dbReference>
<sequence length="278" mass="30282">MLLQLQYDAQILHNTGAAFLRGNTPEEWFREMNEWQIPLTGLSGFLLPEHKNTEEAGGLLVVFKNQLPSPEKIRHPYTVINGNCFIPVNARITPAISPAEMKDLLIWHRQILHPAIGFVGFEIRDEISLSVLVNAGKQLTRSWDHAHPGMPPIARLTNIGITQVATTANISELLGNGDAPRPLYDLPQEDGTILSGLPPDENPDTSGQQASFFRESIIGKFLSALKLFSFGGRTASSERSGGRSVRGGAGGSGGSGSSYVQRGLEKMMQDLQAKETVN</sequence>
<dbReference type="Pfam" id="PF19919">
    <property type="entry name" value="bpX3"/>
    <property type="match status" value="1"/>
</dbReference>
<keyword evidence="4" id="KW-1185">Reference proteome</keyword>
<protein>
    <recommendedName>
        <fullName evidence="2">MoxR-vWA-beta-propeller ternary system domain-containing protein</fullName>
    </recommendedName>
</protein>
<dbReference type="Proteomes" id="UP000318815">
    <property type="component" value="Unassembled WGS sequence"/>
</dbReference>
<feature type="compositionally biased region" description="Gly residues" evidence="1">
    <location>
        <begin position="244"/>
        <end position="256"/>
    </location>
</feature>
<feature type="region of interest" description="Disordered" evidence="1">
    <location>
        <begin position="233"/>
        <end position="259"/>
    </location>
</feature>
<feature type="domain" description="MoxR-vWA-beta-propeller ternary system" evidence="2">
    <location>
        <begin position="3"/>
        <end position="165"/>
    </location>
</feature>
<organism evidence="3 4">
    <name type="scientific">Chitinophaga pinensis</name>
    <dbReference type="NCBI Taxonomy" id="79329"/>
    <lineage>
        <taxon>Bacteria</taxon>
        <taxon>Pseudomonadati</taxon>
        <taxon>Bacteroidota</taxon>
        <taxon>Chitinophagia</taxon>
        <taxon>Chitinophagales</taxon>
        <taxon>Chitinophagaceae</taxon>
        <taxon>Chitinophaga</taxon>
    </lineage>
</organism>
<feature type="region of interest" description="Disordered" evidence="1">
    <location>
        <begin position="188"/>
        <end position="208"/>
    </location>
</feature>
<dbReference type="EMBL" id="VOHS01000026">
    <property type="protein sequence ID" value="TWV98033.1"/>
    <property type="molecule type" value="Genomic_DNA"/>
</dbReference>
<evidence type="ECO:0000259" key="2">
    <source>
        <dbReference type="Pfam" id="PF19919"/>
    </source>
</evidence>
<comment type="caution">
    <text evidence="3">The sequence shown here is derived from an EMBL/GenBank/DDBJ whole genome shotgun (WGS) entry which is preliminary data.</text>
</comment>
<accession>A0A5C6LMQ7</accession>
<proteinExistence type="predicted"/>
<evidence type="ECO:0000256" key="1">
    <source>
        <dbReference type="SAM" id="MobiDB-lite"/>
    </source>
</evidence>
<evidence type="ECO:0000313" key="4">
    <source>
        <dbReference type="Proteomes" id="UP000318815"/>
    </source>
</evidence>
<dbReference type="OrthoDB" id="1235043at2"/>